<dbReference type="InterPro" id="IPR005545">
    <property type="entry name" value="YCII"/>
</dbReference>
<dbReference type="RefSeq" id="WP_191075069.1">
    <property type="nucleotide sequence ID" value="NZ_JACTAG010000001.1"/>
</dbReference>
<feature type="domain" description="YCII-related" evidence="2">
    <location>
        <begin position="35"/>
        <end position="109"/>
    </location>
</feature>
<evidence type="ECO:0000259" key="2">
    <source>
        <dbReference type="Pfam" id="PF03795"/>
    </source>
</evidence>
<keyword evidence="4" id="KW-1185">Reference proteome</keyword>
<proteinExistence type="inferred from homology"/>
<comment type="caution">
    <text evidence="3">The sequence shown here is derived from an EMBL/GenBank/DDBJ whole genome shotgun (WGS) entry which is preliminary data.</text>
</comment>
<dbReference type="Gene3D" id="3.30.70.1060">
    <property type="entry name" value="Dimeric alpha+beta barrel"/>
    <property type="match status" value="1"/>
</dbReference>
<comment type="similarity">
    <text evidence="1">Belongs to the YciI family.</text>
</comment>
<dbReference type="AlphaFoldDB" id="A0A927HGE9"/>
<evidence type="ECO:0000313" key="3">
    <source>
        <dbReference type="EMBL" id="MBD3664165.1"/>
    </source>
</evidence>
<dbReference type="Pfam" id="PF03795">
    <property type="entry name" value="YCII"/>
    <property type="match status" value="1"/>
</dbReference>
<reference evidence="3" key="1">
    <citation type="submission" date="2020-08" db="EMBL/GenBank/DDBJ databases">
        <title>Sulfitobacter aestuariivivens sp. nov., isolated from a tidal flat.</title>
        <authorList>
            <person name="Park S."/>
            <person name="Yoon J.-H."/>
        </authorList>
    </citation>
    <scope>NUCLEOTIDE SEQUENCE</scope>
    <source>
        <strain evidence="3">TSTF-M16</strain>
    </source>
</reference>
<gene>
    <name evidence="3" type="ORF">H9Q16_09550</name>
</gene>
<name>A0A927HGE9_9RHOB</name>
<protein>
    <recommendedName>
        <fullName evidence="2">YCII-related domain-containing protein</fullName>
    </recommendedName>
</protein>
<accession>A0A927HGE9</accession>
<evidence type="ECO:0000313" key="4">
    <source>
        <dbReference type="Proteomes" id="UP000635142"/>
    </source>
</evidence>
<sequence>MSGPVVTKNDILEASKGMLQKQLFVVFTNPTNGLGPVMENIEEHLKFQVSLEQRGIMLGAGPFWADDEHTWNGEGMVIIRADSLDHAKEIAATDPMHSSGARSFSVRPWLLNEGRITVTVDFSTGQHHVK</sequence>
<dbReference type="InterPro" id="IPR011008">
    <property type="entry name" value="Dimeric_a/b-barrel"/>
</dbReference>
<organism evidence="3 4">
    <name type="scientific">Sulfitobacter aestuariivivens</name>
    <dbReference type="NCBI Taxonomy" id="2766981"/>
    <lineage>
        <taxon>Bacteria</taxon>
        <taxon>Pseudomonadati</taxon>
        <taxon>Pseudomonadota</taxon>
        <taxon>Alphaproteobacteria</taxon>
        <taxon>Rhodobacterales</taxon>
        <taxon>Roseobacteraceae</taxon>
        <taxon>Sulfitobacter</taxon>
    </lineage>
</organism>
<dbReference type="Proteomes" id="UP000635142">
    <property type="component" value="Unassembled WGS sequence"/>
</dbReference>
<dbReference type="EMBL" id="JACTAG010000001">
    <property type="protein sequence ID" value="MBD3664165.1"/>
    <property type="molecule type" value="Genomic_DNA"/>
</dbReference>
<evidence type="ECO:0000256" key="1">
    <source>
        <dbReference type="ARBA" id="ARBA00007689"/>
    </source>
</evidence>
<dbReference type="SUPFAM" id="SSF54909">
    <property type="entry name" value="Dimeric alpha+beta barrel"/>
    <property type="match status" value="1"/>
</dbReference>